<organism evidence="1 2">
    <name type="scientific">Marinilabilia salmonicolor</name>
    <dbReference type="NCBI Taxonomy" id="989"/>
    <lineage>
        <taxon>Bacteria</taxon>
        <taxon>Pseudomonadati</taxon>
        <taxon>Bacteroidota</taxon>
        <taxon>Bacteroidia</taxon>
        <taxon>Marinilabiliales</taxon>
        <taxon>Marinilabiliaceae</taxon>
        <taxon>Marinilabilia</taxon>
    </lineage>
</organism>
<proteinExistence type="predicted"/>
<dbReference type="SFLD" id="SFLDS00003">
    <property type="entry name" value="Haloacid_Dehalogenase"/>
    <property type="match status" value="1"/>
</dbReference>
<dbReference type="InterPro" id="IPR036412">
    <property type="entry name" value="HAD-like_sf"/>
</dbReference>
<dbReference type="AlphaFoldDB" id="A0A368V4M5"/>
<dbReference type="Gene3D" id="3.40.50.1000">
    <property type="entry name" value="HAD superfamily/HAD-like"/>
    <property type="match status" value="1"/>
</dbReference>
<name>A0A368V4M5_9BACT</name>
<accession>A0A368V4M5</accession>
<dbReference type="NCBIfam" id="TIGR01681">
    <property type="entry name" value="HAD-SF-IIIC"/>
    <property type="match status" value="1"/>
</dbReference>
<sequence length="153" mass="17779">MQKLFVFDLDFTLWNAGGTWCDHTNPPFRRVHNHVEDSFGSRIVLYPDVPQILNRLKTRNYPMALASRTGEPSWAMQLLELFGINHFFAYKEIYPGSKITHFNNLKQQTGIPFSNMVFFDDEMRNIHDVGSLGVKAFFVQEGLSIQMIESYLK</sequence>
<dbReference type="SUPFAM" id="SSF56784">
    <property type="entry name" value="HAD-like"/>
    <property type="match status" value="1"/>
</dbReference>
<gene>
    <name evidence="1" type="ORF">DFO77_112125</name>
</gene>
<dbReference type="RefSeq" id="WP_114437137.1">
    <property type="nucleotide sequence ID" value="NZ_QPIZ01000012.1"/>
</dbReference>
<evidence type="ECO:0000313" key="2">
    <source>
        <dbReference type="Proteomes" id="UP000252733"/>
    </source>
</evidence>
<dbReference type="InterPro" id="IPR023214">
    <property type="entry name" value="HAD_sf"/>
</dbReference>
<dbReference type="InterPro" id="IPR035679">
    <property type="entry name" value="MDP-1_euk"/>
</dbReference>
<dbReference type="EMBL" id="QPIZ01000012">
    <property type="protein sequence ID" value="RCW33961.1"/>
    <property type="molecule type" value="Genomic_DNA"/>
</dbReference>
<dbReference type="PANTHER" id="PTHR17901:SF14">
    <property type="entry name" value="MAGNESIUM-DEPENDENT PHOSPHATASE 1"/>
    <property type="match status" value="1"/>
</dbReference>
<dbReference type="NCBIfam" id="TIGR01685">
    <property type="entry name" value="MDP-1"/>
    <property type="match status" value="1"/>
</dbReference>
<keyword evidence="2" id="KW-1185">Reference proteome</keyword>
<dbReference type="InterPro" id="IPR010033">
    <property type="entry name" value="HAD_SF_ppase_IIIC"/>
</dbReference>
<dbReference type="SFLD" id="SFLDG01129">
    <property type="entry name" value="C1.5:_HAD__Beta-PGM__Phosphata"/>
    <property type="match status" value="1"/>
</dbReference>
<dbReference type="SFLD" id="SFLDG01131">
    <property type="entry name" value="C1.5.2:_MDP_Like"/>
    <property type="match status" value="1"/>
</dbReference>
<dbReference type="Pfam" id="PF12689">
    <property type="entry name" value="Acid_PPase"/>
    <property type="match status" value="1"/>
</dbReference>
<protein>
    <submittedName>
        <fullName evidence="1">Magnesium-dependent phosphatase 1</fullName>
    </submittedName>
</protein>
<dbReference type="PANTHER" id="PTHR17901">
    <property type="entry name" value="MAGNESIUM-DEPENDENT PHOSPHATASE 1 MDP1"/>
    <property type="match status" value="1"/>
</dbReference>
<evidence type="ECO:0000313" key="1">
    <source>
        <dbReference type="EMBL" id="RCW33961.1"/>
    </source>
</evidence>
<dbReference type="CDD" id="cd07501">
    <property type="entry name" value="HAD_MDP-1_like"/>
    <property type="match status" value="1"/>
</dbReference>
<dbReference type="InterPro" id="IPR010036">
    <property type="entry name" value="MDP_1_eu_arc"/>
</dbReference>
<reference evidence="1 2" key="1">
    <citation type="submission" date="2018-07" db="EMBL/GenBank/DDBJ databases">
        <title>Freshwater and sediment microbial communities from various areas in North America, analyzing microbe dynamics in response to fracking.</title>
        <authorList>
            <person name="Lamendella R."/>
        </authorList>
    </citation>
    <scope>NUCLEOTIDE SEQUENCE [LARGE SCALE GENOMIC DNA]</scope>
    <source>
        <strain evidence="1 2">160A</strain>
    </source>
</reference>
<dbReference type="GO" id="GO:0003993">
    <property type="term" value="F:acid phosphatase activity"/>
    <property type="evidence" value="ECO:0007669"/>
    <property type="project" value="TreeGrafter"/>
</dbReference>
<comment type="caution">
    <text evidence="1">The sequence shown here is derived from an EMBL/GenBank/DDBJ whole genome shotgun (WGS) entry which is preliminary data.</text>
</comment>
<dbReference type="Proteomes" id="UP000252733">
    <property type="component" value="Unassembled WGS sequence"/>
</dbReference>